<proteinExistence type="predicted"/>
<protein>
    <submittedName>
        <fullName evidence="1">Uncharacterized protein</fullName>
    </submittedName>
</protein>
<evidence type="ECO:0000313" key="2">
    <source>
        <dbReference type="Proteomes" id="UP001172778"/>
    </source>
</evidence>
<dbReference type="Proteomes" id="UP001172778">
    <property type="component" value="Unassembled WGS sequence"/>
</dbReference>
<name>A0ABT7DVQ3_9NEIS</name>
<reference evidence="1" key="1">
    <citation type="submission" date="2023-03" db="EMBL/GenBank/DDBJ databases">
        <title>Chitinimonas shenzhenensis gen. nov., sp. nov., a novel member of family Burkholderiaceae isolated from activated sludge collected in Shen Zhen, China.</title>
        <authorList>
            <person name="Wang X."/>
        </authorList>
    </citation>
    <scope>NUCLEOTIDE SEQUENCE</scope>
    <source>
        <strain evidence="1">DQS-5</strain>
    </source>
</reference>
<keyword evidence="2" id="KW-1185">Reference proteome</keyword>
<sequence>MGRAMAVVSEDVETVEGIKQQLDEASSLALAIKLLAPQVSPLITSNLAGVLLRQLEAAHQCSEARE</sequence>
<dbReference type="RefSeq" id="WP_284100438.1">
    <property type="nucleotide sequence ID" value="NZ_JARRAF010000008.1"/>
</dbReference>
<dbReference type="EMBL" id="JARRAF010000008">
    <property type="protein sequence ID" value="MDK2124128.1"/>
    <property type="molecule type" value="Genomic_DNA"/>
</dbReference>
<accession>A0ABT7DVQ3</accession>
<evidence type="ECO:0000313" key="1">
    <source>
        <dbReference type="EMBL" id="MDK2124128.1"/>
    </source>
</evidence>
<organism evidence="1 2">
    <name type="scientific">Parachitinimonas caeni</name>
    <dbReference type="NCBI Taxonomy" id="3031301"/>
    <lineage>
        <taxon>Bacteria</taxon>
        <taxon>Pseudomonadati</taxon>
        <taxon>Pseudomonadota</taxon>
        <taxon>Betaproteobacteria</taxon>
        <taxon>Neisseriales</taxon>
        <taxon>Chitinibacteraceae</taxon>
        <taxon>Parachitinimonas</taxon>
    </lineage>
</organism>
<gene>
    <name evidence="1" type="ORF">PZA18_08720</name>
</gene>
<comment type="caution">
    <text evidence="1">The sequence shown here is derived from an EMBL/GenBank/DDBJ whole genome shotgun (WGS) entry which is preliminary data.</text>
</comment>